<reference evidence="1 2" key="1">
    <citation type="submission" date="2018-02" db="EMBL/GenBank/DDBJ databases">
        <title>A novel caprine herpesvirus isolated from goats in China.</title>
        <authorList>
            <person name="Hao F."/>
            <person name="Mao L."/>
            <person name="Li W."/>
        </authorList>
    </citation>
    <scope>NUCLEOTIDE SEQUENCE [LARGE SCALE GENOMIC DNA]</scope>
    <source>
        <strain evidence="1 2">JSHA1405</strain>
    </source>
</reference>
<keyword evidence="1" id="KW-0067">ATP-binding</keyword>
<sequence length="737" mass="78364">MPVTYSVGCVCSVALYSAWAASPDRARVLLYLLCRESDGSCDAKFALVDVLARDVNALARGARDVTAARLADLARAAAAPGATPLATLGHAAAWKGLYLCALVELRARLGSFQFYREARFGVDAASGLLVSIEELAGEAAAPRAAVLRSALRLAIDEAAVRAAAAAGAAGGSLARARLCALRDGHVDFAAPENLVELELVTKAARFYRSFGNVAEPPRKRAGQLVDVFTPREYCVRTGTTTARVHALLPNGFDCFVADAGAFSPLAAMLVFAQWHAALFAGPPAQILGFLGPQLNPSGEEHNYCFLLGFPGVPVVVTTADPAAVQRDLDAHVLTDGLWPAFGMHAYHALSSWNFLDGAAVASLDRRLAAVRRALPSDAEAAAWPAGRVSTILDSPACVCNFWLAKFDFSAFFPTLYAYLFPEHGRLVRAIRARRAGHAALKPSLLAFFGGLRHAHAPAYEAVIALANAVAAAVERAANARDFAVCTYVKDGFWGAFGGAGPEAVSRADALAAALALRDDCQRAAEATLRAAGLQAAEGAELHLRFEGLFTHAISWAVNKYWLWDAADGGEHFAGFPCRTEFGRMAKRSLSELLRRAVARPDCPRETAAAAAAACDALVCAAFERRDDVSFWSAPMPIADWRAVPRSALAGADRLDADHGPRPYVFVAGHEEAPIALPWALYRTPALLPAIACRAHMAPAVQELVRMLNGALAALAQEDDAEPVAFEYDLANFDFLFA</sequence>
<keyword evidence="1" id="KW-0347">Helicase</keyword>
<protein>
    <submittedName>
        <fullName evidence="1">DNA helicase/primase complex-associated protein</fullName>
    </submittedName>
</protein>
<gene>
    <name evidence="1" type="primary">UL8</name>
</gene>
<dbReference type="Proteomes" id="UP000828786">
    <property type="component" value="Segment"/>
</dbReference>
<keyword evidence="1" id="KW-0547">Nucleotide-binding</keyword>
<dbReference type="GO" id="GO:0004386">
    <property type="term" value="F:helicase activity"/>
    <property type="evidence" value="ECO:0007669"/>
    <property type="project" value="UniProtKB-KW"/>
</dbReference>
<organism evidence="1 2">
    <name type="scientific">Caprine alphaherpesvirus 1</name>
    <dbReference type="NCBI Taxonomy" id="39944"/>
    <lineage>
        <taxon>Viruses</taxon>
        <taxon>Duplodnaviria</taxon>
        <taxon>Heunggongvirae</taxon>
        <taxon>Peploviricota</taxon>
        <taxon>Herviviricetes</taxon>
        <taxon>Herpesvirales</taxon>
        <taxon>Orthoherpesviridae</taxon>
        <taxon>Alphaherpesvirinae</taxon>
        <taxon>Varicellovirus</taxon>
        <taxon>Varicellovirus caprinealpha1</taxon>
    </lineage>
</organism>
<name>A0AAF1D214_9ALPH</name>
<dbReference type="EMBL" id="MG989243">
    <property type="protein sequence ID" value="QBM10893.1"/>
    <property type="molecule type" value="Genomic_DNA"/>
</dbReference>
<dbReference type="InterPro" id="IPR004996">
    <property type="entry name" value="HSV_HEPA"/>
</dbReference>
<dbReference type="HAMAP" id="MF_04010">
    <property type="entry name" value="HSV_HEPA"/>
    <property type="match status" value="1"/>
</dbReference>
<evidence type="ECO:0000313" key="2">
    <source>
        <dbReference type="Proteomes" id="UP000828786"/>
    </source>
</evidence>
<dbReference type="RefSeq" id="YP_010798685.1">
    <property type="nucleotide sequence ID" value="NC_076509.1"/>
</dbReference>
<dbReference type="Pfam" id="PF03324">
    <property type="entry name" value="Herpes_HEPA"/>
    <property type="match status" value="1"/>
</dbReference>
<dbReference type="GeneID" id="80536934"/>
<accession>A0AAF1D214</accession>
<dbReference type="KEGG" id="vg:80536934"/>
<keyword evidence="2" id="KW-1185">Reference proteome</keyword>
<keyword evidence="1" id="KW-0378">Hydrolase</keyword>
<proteinExistence type="inferred from homology"/>
<dbReference type="GO" id="GO:0019079">
    <property type="term" value="P:viral genome replication"/>
    <property type="evidence" value="ECO:0007669"/>
    <property type="project" value="InterPro"/>
</dbReference>
<evidence type="ECO:0000313" key="1">
    <source>
        <dbReference type="EMBL" id="QBM10893.1"/>
    </source>
</evidence>